<dbReference type="Pfam" id="PF03194">
    <property type="entry name" value="LUC7"/>
    <property type="match status" value="1"/>
</dbReference>
<feature type="region of interest" description="Disordered" evidence="2">
    <location>
        <begin position="242"/>
        <end position="277"/>
    </location>
</feature>
<organism evidence="3 4">
    <name type="scientific">Lachancea mirantina</name>
    <dbReference type="NCBI Taxonomy" id="1230905"/>
    <lineage>
        <taxon>Eukaryota</taxon>
        <taxon>Fungi</taxon>
        <taxon>Dikarya</taxon>
        <taxon>Ascomycota</taxon>
        <taxon>Saccharomycotina</taxon>
        <taxon>Saccharomycetes</taxon>
        <taxon>Saccharomycetales</taxon>
        <taxon>Saccharomycetaceae</taxon>
        <taxon>Lachancea</taxon>
    </lineage>
</organism>
<dbReference type="Proteomes" id="UP000191024">
    <property type="component" value="Chromosome D"/>
</dbReference>
<gene>
    <name evidence="3" type="ORF">LAMI_0D13102G</name>
</gene>
<keyword evidence="4" id="KW-1185">Reference proteome</keyword>
<accession>A0A1G4JH01</accession>
<reference evidence="3 4" key="1">
    <citation type="submission" date="2016-03" db="EMBL/GenBank/DDBJ databases">
        <authorList>
            <person name="Devillers H."/>
        </authorList>
    </citation>
    <scope>NUCLEOTIDE SEQUENCE [LARGE SCALE GENOMIC DNA]</scope>
    <source>
        <strain evidence="3">CBS 11717</strain>
    </source>
</reference>
<comment type="similarity">
    <text evidence="1">Belongs to the Luc7 family.</text>
</comment>
<protein>
    <submittedName>
        <fullName evidence="3">LAMI_0D13102g1_1</fullName>
    </submittedName>
</protein>
<dbReference type="PANTHER" id="PTHR12375">
    <property type="entry name" value="RNA-BINDING PROTEIN LUC7-RELATED"/>
    <property type="match status" value="1"/>
</dbReference>
<dbReference type="InterPro" id="IPR004882">
    <property type="entry name" value="Luc7-rel"/>
</dbReference>
<feature type="compositionally biased region" description="Polar residues" evidence="2">
    <location>
        <begin position="247"/>
        <end position="257"/>
    </location>
</feature>
<evidence type="ECO:0000313" key="4">
    <source>
        <dbReference type="Proteomes" id="UP000191024"/>
    </source>
</evidence>
<proteinExistence type="inferred from homology"/>
<dbReference type="OrthoDB" id="153872at2759"/>
<dbReference type="EMBL" id="LT598463">
    <property type="protein sequence ID" value="SCU89311.1"/>
    <property type="molecule type" value="Genomic_DNA"/>
</dbReference>
<evidence type="ECO:0000256" key="1">
    <source>
        <dbReference type="ARBA" id="ARBA00005655"/>
    </source>
</evidence>
<dbReference type="STRING" id="1230905.A0A1G4JH01"/>
<sequence length="288" mass="33690">MATPAAEQRKILEQLMGRESMSRGFDGNRRELRLQDPRICKSYLVGECQYDLFKGTKQSLGKCPKIHLAKHKLQYERELRQGREFPDFEREHFAMLSKFVNDCNGQIAVALKNLEHTPEEREKIKKVTSELELVDSQIGLMLQEIEMLLKFHEVAKALVQSVKLQELQKHRREVALKVREITENVGQSAQQKLQVCEICGAYLSRLDTDRRLADHFIGKIHLGYVKMRQELDYLARKAKEKGEDLTSFPSAPNSRVSQYHHHHHHHQNHGNVRLNYQPRYKSRVFRAN</sequence>
<dbReference type="GO" id="GO:0006376">
    <property type="term" value="P:mRNA splice site recognition"/>
    <property type="evidence" value="ECO:0007669"/>
    <property type="project" value="InterPro"/>
</dbReference>
<evidence type="ECO:0000256" key="2">
    <source>
        <dbReference type="SAM" id="MobiDB-lite"/>
    </source>
</evidence>
<feature type="compositionally biased region" description="Basic residues" evidence="2">
    <location>
        <begin position="258"/>
        <end position="268"/>
    </location>
</feature>
<dbReference type="AlphaFoldDB" id="A0A1G4JH01"/>
<evidence type="ECO:0000313" key="3">
    <source>
        <dbReference type="EMBL" id="SCU89311.1"/>
    </source>
</evidence>
<name>A0A1G4JH01_9SACH</name>
<dbReference type="GO" id="GO:0005685">
    <property type="term" value="C:U1 snRNP"/>
    <property type="evidence" value="ECO:0007669"/>
    <property type="project" value="InterPro"/>
</dbReference>
<dbReference type="GO" id="GO:0003729">
    <property type="term" value="F:mRNA binding"/>
    <property type="evidence" value="ECO:0007669"/>
    <property type="project" value="InterPro"/>
</dbReference>